<name>A0A916J4I0_9PROT</name>
<accession>A0A916J4I0</accession>
<dbReference type="Proteomes" id="UP000742786">
    <property type="component" value="Unassembled WGS sequence"/>
</dbReference>
<protein>
    <submittedName>
        <fullName evidence="1">Uncharacterized protein</fullName>
    </submittedName>
</protein>
<keyword evidence="2" id="KW-1185">Reference proteome</keyword>
<sequence>MRCRKSWVKKNDALMYVIELTAGRNGIKIDIADQVDPLIPPSTNRTVHPNPAALFLHMAAP</sequence>
<comment type="caution">
    <text evidence="1">The sequence shown here is derived from an EMBL/GenBank/DDBJ whole genome shotgun (WGS) entry which is preliminary data.</text>
</comment>
<proteinExistence type="predicted"/>
<gene>
    <name evidence="1" type="ORF">GTOL_10932</name>
</gene>
<reference evidence="1" key="1">
    <citation type="submission" date="2021-04" db="EMBL/GenBank/DDBJ databases">
        <authorList>
            <person name="Hornung B."/>
        </authorList>
    </citation>
    <scope>NUCLEOTIDE SEQUENCE</scope>
    <source>
        <strain evidence="1">G5G6</strain>
    </source>
</reference>
<dbReference type="AlphaFoldDB" id="A0A916J4I0"/>
<evidence type="ECO:0000313" key="1">
    <source>
        <dbReference type="EMBL" id="CAG4883050.1"/>
    </source>
</evidence>
<organism evidence="1 2">
    <name type="scientific">Georgfuchsia toluolica</name>
    <dbReference type="NCBI Taxonomy" id="424218"/>
    <lineage>
        <taxon>Bacteria</taxon>
        <taxon>Pseudomonadati</taxon>
        <taxon>Pseudomonadota</taxon>
        <taxon>Betaproteobacteria</taxon>
        <taxon>Nitrosomonadales</taxon>
        <taxon>Sterolibacteriaceae</taxon>
        <taxon>Georgfuchsia</taxon>
    </lineage>
</organism>
<dbReference type="EMBL" id="CAJQUM010000001">
    <property type="protein sequence ID" value="CAG4883050.1"/>
    <property type="molecule type" value="Genomic_DNA"/>
</dbReference>
<evidence type="ECO:0000313" key="2">
    <source>
        <dbReference type="Proteomes" id="UP000742786"/>
    </source>
</evidence>